<dbReference type="EMBL" id="JAFNEN010000158">
    <property type="protein sequence ID" value="KAG8191508.1"/>
    <property type="molecule type" value="Genomic_DNA"/>
</dbReference>
<feature type="domain" description="SUEL-type lectin" evidence="16">
    <location>
        <begin position="150"/>
        <end position="239"/>
    </location>
</feature>
<dbReference type="Pfam" id="PF01825">
    <property type="entry name" value="GPS"/>
    <property type="match status" value="1"/>
</dbReference>
<dbReference type="GO" id="GO:0007166">
    <property type="term" value="P:cell surface receptor signaling pathway"/>
    <property type="evidence" value="ECO:0007669"/>
    <property type="project" value="InterPro"/>
</dbReference>
<keyword evidence="8" id="KW-0297">G-protein coupled receptor</keyword>
<feature type="transmembrane region" description="Helical" evidence="14">
    <location>
        <begin position="767"/>
        <end position="792"/>
    </location>
</feature>
<comment type="subcellular location">
    <subcellularLocation>
        <location evidence="1">Cell membrane</location>
        <topology evidence="1">Multi-pass membrane protein</topology>
    </subcellularLocation>
</comment>
<dbReference type="SMART" id="SM00008">
    <property type="entry name" value="HormR"/>
    <property type="match status" value="1"/>
</dbReference>
<dbReference type="Pfam" id="PF16489">
    <property type="entry name" value="GAIN"/>
    <property type="match status" value="1"/>
</dbReference>
<dbReference type="GO" id="GO:0030246">
    <property type="term" value="F:carbohydrate binding"/>
    <property type="evidence" value="ECO:0007669"/>
    <property type="project" value="UniProtKB-KW"/>
</dbReference>
<dbReference type="InterPro" id="IPR017981">
    <property type="entry name" value="GPCR_2-like_7TM"/>
</dbReference>
<feature type="domain" description="G-protein coupled receptors family 2 profile 2" evidence="17">
    <location>
        <begin position="709"/>
        <end position="954"/>
    </location>
</feature>
<evidence type="ECO:0000256" key="8">
    <source>
        <dbReference type="ARBA" id="ARBA00023040"/>
    </source>
</evidence>
<dbReference type="GO" id="GO:0005886">
    <property type="term" value="C:plasma membrane"/>
    <property type="evidence" value="ECO:0007669"/>
    <property type="project" value="UniProtKB-SubCell"/>
</dbReference>
<feature type="compositionally biased region" description="Low complexity" evidence="13">
    <location>
        <begin position="313"/>
        <end position="335"/>
    </location>
</feature>
<feature type="transmembrane region" description="Helical" evidence="14">
    <location>
        <begin position="931"/>
        <end position="953"/>
    </location>
</feature>
<evidence type="ECO:0000256" key="3">
    <source>
        <dbReference type="ARBA" id="ARBA00022475"/>
    </source>
</evidence>
<comment type="similarity">
    <text evidence="2">Belongs to the G-protein coupled receptor 2 family. LN-TM7 subfamily.</text>
</comment>
<dbReference type="PROSITE" id="PS50228">
    <property type="entry name" value="SUEL_LECTIN"/>
    <property type="match status" value="1"/>
</dbReference>
<dbReference type="Pfam" id="PF02140">
    <property type="entry name" value="SUEL_Lectin"/>
    <property type="match status" value="1"/>
</dbReference>
<dbReference type="InterPro" id="IPR001879">
    <property type="entry name" value="GPCR_2_extracellular_dom"/>
</dbReference>
<dbReference type="Pfam" id="PF00002">
    <property type="entry name" value="7tm_2"/>
    <property type="match status" value="1"/>
</dbReference>
<reference evidence="18 19" key="1">
    <citation type="journal article" date="2022" name="Nat. Ecol. Evol.">
        <title>A masculinizing supergene underlies an exaggerated male reproductive morph in a spider.</title>
        <authorList>
            <person name="Hendrickx F."/>
            <person name="De Corte Z."/>
            <person name="Sonet G."/>
            <person name="Van Belleghem S.M."/>
            <person name="Kostlbacher S."/>
            <person name="Vangestel C."/>
        </authorList>
    </citation>
    <scope>NUCLEOTIDE SEQUENCE [LARGE SCALE GENOMIC DNA]</scope>
    <source>
        <strain evidence="18">W744_W776</strain>
    </source>
</reference>
<dbReference type="InterPro" id="IPR057244">
    <property type="entry name" value="GAIN_B"/>
</dbReference>
<keyword evidence="9 14" id="KW-0472">Membrane</keyword>
<feature type="region of interest" description="Disordered" evidence="13">
    <location>
        <begin position="1153"/>
        <end position="1185"/>
    </location>
</feature>
<dbReference type="Gene3D" id="4.10.1240.10">
    <property type="entry name" value="GPCR, family 2, extracellular hormone receptor domain"/>
    <property type="match status" value="1"/>
</dbReference>
<keyword evidence="19" id="KW-1185">Reference proteome</keyword>
<dbReference type="Gene3D" id="2.60.220.50">
    <property type="match status" value="1"/>
</dbReference>
<dbReference type="InterPro" id="IPR036445">
    <property type="entry name" value="GPCR_2_extracell_dom_sf"/>
</dbReference>
<evidence type="ECO:0000256" key="9">
    <source>
        <dbReference type="ARBA" id="ARBA00023136"/>
    </source>
</evidence>
<dbReference type="InterPro" id="IPR043159">
    <property type="entry name" value="Lectin_gal-bd_sf"/>
</dbReference>
<organism evidence="18 19">
    <name type="scientific">Oedothorax gibbosus</name>
    <dbReference type="NCBI Taxonomy" id="931172"/>
    <lineage>
        <taxon>Eukaryota</taxon>
        <taxon>Metazoa</taxon>
        <taxon>Ecdysozoa</taxon>
        <taxon>Arthropoda</taxon>
        <taxon>Chelicerata</taxon>
        <taxon>Arachnida</taxon>
        <taxon>Araneae</taxon>
        <taxon>Araneomorphae</taxon>
        <taxon>Entelegynae</taxon>
        <taxon>Araneoidea</taxon>
        <taxon>Linyphiidae</taxon>
        <taxon>Erigoninae</taxon>
        <taxon>Oedothorax</taxon>
    </lineage>
</organism>
<keyword evidence="7 14" id="KW-1133">Transmembrane helix</keyword>
<dbReference type="PROSITE" id="PS50261">
    <property type="entry name" value="G_PROTEIN_RECEP_F2_4"/>
    <property type="match status" value="1"/>
</dbReference>
<keyword evidence="5" id="KW-0732">Signal</keyword>
<dbReference type="InterPro" id="IPR000832">
    <property type="entry name" value="GPCR_2_secretin-like"/>
</dbReference>
<evidence type="ECO:0000256" key="11">
    <source>
        <dbReference type="ARBA" id="ARBA00023170"/>
    </source>
</evidence>
<evidence type="ECO:0000259" key="15">
    <source>
        <dbReference type="PROSITE" id="PS50221"/>
    </source>
</evidence>
<dbReference type="InterPro" id="IPR032471">
    <property type="entry name" value="AGRL2-4_GAIN_subdom_A"/>
</dbReference>
<dbReference type="InterPro" id="IPR046338">
    <property type="entry name" value="GAIN_dom_sf"/>
</dbReference>
<evidence type="ECO:0000256" key="4">
    <source>
        <dbReference type="ARBA" id="ARBA00022692"/>
    </source>
</evidence>
<comment type="caution">
    <text evidence="18">The sequence shown here is derived from an EMBL/GenBank/DDBJ whole genome shotgun (WGS) entry which is preliminary data.</text>
</comment>
<dbReference type="PROSITE" id="PS50221">
    <property type="entry name" value="GAIN_B"/>
    <property type="match status" value="1"/>
</dbReference>
<evidence type="ECO:0000259" key="17">
    <source>
        <dbReference type="PROSITE" id="PS50261"/>
    </source>
</evidence>
<dbReference type="FunFam" id="2.60.120.740:FF:000001">
    <property type="entry name" value="Adhesion G protein-coupled receptor L2"/>
    <property type="match status" value="1"/>
</dbReference>
<evidence type="ECO:0000256" key="6">
    <source>
        <dbReference type="ARBA" id="ARBA00022734"/>
    </source>
</evidence>
<feature type="transmembrane region" description="Helical" evidence="14">
    <location>
        <begin position="906"/>
        <end position="925"/>
    </location>
</feature>
<name>A0AAV6V706_9ARAC</name>
<accession>A0AAV6V706</accession>
<feature type="domain" description="GAIN-B" evidence="15">
    <location>
        <begin position="520"/>
        <end position="700"/>
    </location>
</feature>
<evidence type="ECO:0000256" key="1">
    <source>
        <dbReference type="ARBA" id="ARBA00004651"/>
    </source>
</evidence>
<dbReference type="InterPro" id="IPR000203">
    <property type="entry name" value="GPS"/>
</dbReference>
<keyword evidence="11" id="KW-0675">Receptor</keyword>
<feature type="transmembrane region" description="Helical" evidence="14">
    <location>
        <begin position="813"/>
        <end position="833"/>
    </location>
</feature>
<gene>
    <name evidence="18" type="ORF">JTE90_019572</name>
</gene>
<keyword evidence="4 14" id="KW-0812">Transmembrane</keyword>
<dbReference type="InterPro" id="IPR000922">
    <property type="entry name" value="Lectin_gal-bd_dom"/>
</dbReference>
<feature type="transmembrane region" description="Helical" evidence="14">
    <location>
        <begin position="853"/>
        <end position="879"/>
    </location>
</feature>
<evidence type="ECO:0000256" key="10">
    <source>
        <dbReference type="ARBA" id="ARBA00023157"/>
    </source>
</evidence>
<feature type="compositionally biased region" description="Basic residues" evidence="13">
    <location>
        <begin position="1160"/>
        <end position="1177"/>
    </location>
</feature>
<dbReference type="Gene3D" id="1.25.40.610">
    <property type="match status" value="1"/>
</dbReference>
<dbReference type="Gene3D" id="1.20.1070.10">
    <property type="entry name" value="Rhodopsin 7-helix transmembrane proteins"/>
    <property type="match status" value="1"/>
</dbReference>
<proteinExistence type="inferred from homology"/>
<feature type="transmembrane region" description="Helical" evidence="14">
    <location>
        <begin position="744"/>
        <end position="761"/>
    </location>
</feature>
<evidence type="ECO:0000313" key="18">
    <source>
        <dbReference type="EMBL" id="KAG8191508.1"/>
    </source>
</evidence>
<evidence type="ECO:0000256" key="14">
    <source>
        <dbReference type="SAM" id="Phobius"/>
    </source>
</evidence>
<evidence type="ECO:0000256" key="5">
    <source>
        <dbReference type="ARBA" id="ARBA00022729"/>
    </source>
</evidence>
<evidence type="ECO:0000256" key="13">
    <source>
        <dbReference type="SAM" id="MobiDB-lite"/>
    </source>
</evidence>
<evidence type="ECO:0008006" key="20">
    <source>
        <dbReference type="Google" id="ProtNLM"/>
    </source>
</evidence>
<protein>
    <recommendedName>
        <fullName evidence="20">Latrophilin Cirl</fullName>
    </recommendedName>
</protein>
<feature type="compositionally biased region" description="Low complexity" evidence="13">
    <location>
        <begin position="286"/>
        <end position="305"/>
    </location>
</feature>
<dbReference type="AlphaFoldDB" id="A0AAV6V706"/>
<keyword evidence="10" id="KW-1015">Disulfide bond</keyword>
<sequence length="1255" mass="140090">MKDVQITFPNLRFLFYENRAANLSFSRENGRLVATRADPLMTSQASDHELEFFFTRPPPLTPCFPSDSNAAFLFSERAGVSLREEACTEFSDIQSATIKMTMDYTYRIIVCVIVLAHFAHATGARRGGVPLLPKSLKPPGDRQQSETTYACEGSELHVGCEDGKLIRLIRANYGRFSISMCNDVGQVDWSVQCMSHRSFPFMLDRCNQKQSCGVRVSSSIFGDPCPDTFKYLEIQYQCVPPTYFTSTTRKSTILTNSSSSPSDAELIPDTTLSSVPAETSRVPDKTVSSTTPSTTSTSTTTTTTTQKYLPKSVPVTTTQQPTTVSSTTVRTTNVPTIPPNHCPPTLMSDIQWDWTRAGSEAIQRCPGGATGLARWQCASNPVRWLTPYPDMKECRSVWVINLKKRIEAGDSINSIATELSLMTYIKPLYADDLKDIAEMIQQTISRVINGMENFSDLWHRYHVLRELLQSLIETISNLLKEGQHAWNDLSDSERRRVASSLLDGLEESAMLLAHSSGKEDSFTLAEANILLSVQVLNARTSNSVKFPVPDDFRGETGETAWVRMEDNLVLPPQTLFDISKHGLAKVVFVVYSGVGELLRPEPGYTFRSGKGNSSWKINSKVIAASIGKPGMVRLSQPIVVTFRHLQEENMTNPTCVFWDFDIREWSNVGCWVQSSNTTHTSCACNHLTNFAVIMEVGDVKEVPVAQDFVHVTITVGCGICIICLIVTIIPIFLLRSLIGDSVTVHRNIFTCLLLTEIILLAGIEQTWAPTLCAALAALLDYLLLATICWAFLECFQLYVELADMSQPQKSRWAWYYGLAYSVPAVIVSVAAIVDRKSYGTDRLCWLRADNYFIFSFIGPAVGIYFGGMVFLCVASCILYHHSSLTTAIKGKEEAKLTKIKSHIRRAVLLMCILGMTWTTGLLYLHQETLGLAYAFTILNSCQGIFILVFYCITDEKIQPELERLGDCSLLVHRSKGHLPPAAPMTPGSPGQHSEVCQEVESPIKQGNCSVNLTSTTLGPLYTTSASSPIQENHTADIPKVNKEFYGPLQNGADIYNHQNSNGTAEITRQVAVDSPCKVWLPYEWQRRMDRQYLGTGDLYGPFSEHIYESVDGDYGYNGHPRSLGGEYCYRSDVSQHSSSSYGYDQRPLLILPRHPEYGTGRRHSPDKRRRHHHRNHRRSVDDTKTENNISTVVAVEQDQVVGNEVEQQNGEQEWNLPDLLRCPVDNTVVMAVLDGEKVVSRVQPECPHYNLSTYC</sequence>
<dbReference type="PRINTS" id="PR00249">
    <property type="entry name" value="GPCRSECRETIN"/>
</dbReference>
<evidence type="ECO:0000259" key="16">
    <source>
        <dbReference type="PROSITE" id="PS50228"/>
    </source>
</evidence>
<feature type="region of interest" description="Disordered" evidence="13">
    <location>
        <begin position="254"/>
        <end position="342"/>
    </location>
</feature>
<dbReference type="CDD" id="cd22830">
    <property type="entry name" value="Gal_Rha_Lectin_dCirl"/>
    <property type="match status" value="1"/>
</dbReference>
<evidence type="ECO:0000256" key="7">
    <source>
        <dbReference type="ARBA" id="ARBA00022989"/>
    </source>
</evidence>
<evidence type="ECO:0000256" key="2">
    <source>
        <dbReference type="ARBA" id="ARBA00010933"/>
    </source>
</evidence>
<dbReference type="PANTHER" id="PTHR12011:SF347">
    <property type="entry name" value="FI21270P1-RELATED"/>
    <property type="match status" value="1"/>
</dbReference>
<dbReference type="Proteomes" id="UP000827092">
    <property type="component" value="Unassembled WGS sequence"/>
</dbReference>
<keyword evidence="3" id="KW-1003">Cell membrane</keyword>
<keyword evidence="12" id="KW-0807">Transducer</keyword>
<dbReference type="Gene3D" id="2.60.120.740">
    <property type="match status" value="1"/>
</dbReference>
<dbReference type="SMART" id="SM00303">
    <property type="entry name" value="GPS"/>
    <property type="match status" value="1"/>
</dbReference>
<keyword evidence="6" id="KW-0430">Lectin</keyword>
<feature type="transmembrane region" description="Helical" evidence="14">
    <location>
        <begin position="708"/>
        <end position="732"/>
    </location>
</feature>
<dbReference type="PANTHER" id="PTHR12011">
    <property type="entry name" value="ADHESION G-PROTEIN COUPLED RECEPTOR"/>
    <property type="match status" value="1"/>
</dbReference>
<evidence type="ECO:0000256" key="12">
    <source>
        <dbReference type="ARBA" id="ARBA00023224"/>
    </source>
</evidence>
<dbReference type="GO" id="GO:0004930">
    <property type="term" value="F:G protein-coupled receptor activity"/>
    <property type="evidence" value="ECO:0007669"/>
    <property type="project" value="UniProtKB-KW"/>
</dbReference>
<evidence type="ECO:0000313" key="19">
    <source>
        <dbReference type="Proteomes" id="UP000827092"/>
    </source>
</evidence>